<reference evidence="4" key="1">
    <citation type="submission" date="2018-08" db="EMBL/GenBank/DDBJ databases">
        <authorList>
            <person name="Im W.T."/>
        </authorList>
    </citation>
    <scope>NUCLEOTIDE SEQUENCE [LARGE SCALE GENOMIC DNA]</scope>
    <source>
        <strain evidence="4">LA-28</strain>
    </source>
</reference>
<comment type="caution">
    <text evidence="3">The sequence shown here is derived from an EMBL/GenBank/DDBJ whole genome shotgun (WGS) entry which is preliminary data.</text>
</comment>
<dbReference type="InterPro" id="IPR011152">
    <property type="entry name" value="Pesterase_MJ0912"/>
</dbReference>
<dbReference type="Pfam" id="PF12850">
    <property type="entry name" value="Metallophos_2"/>
    <property type="match status" value="1"/>
</dbReference>
<dbReference type="Gene3D" id="3.60.21.10">
    <property type="match status" value="1"/>
</dbReference>
<dbReference type="InterPro" id="IPR029052">
    <property type="entry name" value="Metallo-depent_PP-like"/>
</dbReference>
<organism evidence="3 4">
    <name type="scientific">Mesorhizobium denitrificans</name>
    <dbReference type="NCBI Taxonomy" id="2294114"/>
    <lineage>
        <taxon>Bacteria</taxon>
        <taxon>Pseudomonadati</taxon>
        <taxon>Pseudomonadota</taxon>
        <taxon>Alphaproteobacteria</taxon>
        <taxon>Hyphomicrobiales</taxon>
        <taxon>Phyllobacteriaceae</taxon>
        <taxon>Mesorhizobium</taxon>
    </lineage>
</organism>
<dbReference type="PANTHER" id="PTHR42850">
    <property type="entry name" value="METALLOPHOSPHOESTERASE"/>
    <property type="match status" value="1"/>
</dbReference>
<feature type="domain" description="Calcineurin-like phosphoesterase" evidence="2">
    <location>
        <begin position="1"/>
        <end position="209"/>
    </location>
</feature>
<dbReference type="GO" id="GO:0016791">
    <property type="term" value="F:phosphatase activity"/>
    <property type="evidence" value="ECO:0007669"/>
    <property type="project" value="TreeGrafter"/>
</dbReference>
<name>A0A371XK02_9HYPH</name>
<dbReference type="EMBL" id="QURN01000001">
    <property type="protein sequence ID" value="RFC69558.1"/>
    <property type="molecule type" value="Genomic_DNA"/>
</dbReference>
<protein>
    <submittedName>
        <fullName evidence="3">Metallophosphoesterase</fullName>
    </submittedName>
</protein>
<dbReference type="CDD" id="cd00838">
    <property type="entry name" value="MPP_superfamily"/>
    <property type="match status" value="1"/>
</dbReference>
<dbReference type="SUPFAM" id="SSF56300">
    <property type="entry name" value="Metallo-dependent phosphatases"/>
    <property type="match status" value="1"/>
</dbReference>
<proteinExistence type="inferred from homology"/>
<evidence type="ECO:0000256" key="1">
    <source>
        <dbReference type="ARBA" id="ARBA00008950"/>
    </source>
</evidence>
<dbReference type="PANTHER" id="PTHR42850:SF2">
    <property type="entry name" value="BLL5683 PROTEIN"/>
    <property type="match status" value="1"/>
</dbReference>
<evidence type="ECO:0000313" key="4">
    <source>
        <dbReference type="Proteomes" id="UP000262379"/>
    </source>
</evidence>
<dbReference type="InterPro" id="IPR050126">
    <property type="entry name" value="Ap4A_hydrolase"/>
</dbReference>
<dbReference type="AlphaFoldDB" id="A0A371XK02"/>
<evidence type="ECO:0000313" key="3">
    <source>
        <dbReference type="EMBL" id="RFC69558.1"/>
    </source>
</evidence>
<keyword evidence="4" id="KW-1185">Reference proteome</keyword>
<gene>
    <name evidence="3" type="ORF">DY251_02195</name>
</gene>
<dbReference type="RefSeq" id="WP_116622179.1">
    <property type="nucleotide sequence ID" value="NZ_QURN01000001.1"/>
</dbReference>
<dbReference type="Proteomes" id="UP000262379">
    <property type="component" value="Unassembled WGS sequence"/>
</dbReference>
<evidence type="ECO:0000259" key="2">
    <source>
        <dbReference type="Pfam" id="PF12850"/>
    </source>
</evidence>
<comment type="similarity">
    <text evidence="1">Belongs to the metallophosphoesterase superfamily. YfcE family.</text>
</comment>
<dbReference type="PIRSF" id="PIRSF000883">
    <property type="entry name" value="Pesterase_MJ0912"/>
    <property type="match status" value="1"/>
</dbReference>
<dbReference type="InterPro" id="IPR024654">
    <property type="entry name" value="Calcineurin-like_PHP_lpxH"/>
</dbReference>
<sequence length="247" mass="26390">MLIGILSDIHANREAFDAALEAISQAGAQRIILLGDLVGYGPDPTYVVEKSRALIASGAVGILGNHDEAAATGNTSGMSENARDAIRWTIEQLSADQRDFLAKLPLSHLDGEILYTHAGAWRPQSWPYVMEASDARRSFEAVPARIAICGHTHVPAIFYSTAHGSVSSFTPLANKPAPLFATLRSVIVTGSVGQPRDGNPAACVALLDTGAMDVTMLRIAYDWDKTAEKISRAGLPGWLGMRLKIGR</sequence>
<dbReference type="GO" id="GO:0005737">
    <property type="term" value="C:cytoplasm"/>
    <property type="evidence" value="ECO:0007669"/>
    <property type="project" value="TreeGrafter"/>
</dbReference>
<accession>A0A371XK02</accession>